<gene>
    <name evidence="1" type="ORF">ERS417307_03258</name>
</gene>
<evidence type="ECO:0008006" key="3">
    <source>
        <dbReference type="Google" id="ProtNLM"/>
    </source>
</evidence>
<dbReference type="EMBL" id="CYZF01000010">
    <property type="protein sequence ID" value="CUP20648.1"/>
    <property type="molecule type" value="Genomic_DNA"/>
</dbReference>
<sequence length="166" mass="19041">MNTSLEIIRSAGTDYLCYRMEDDTFVAVHNPMLSFTEKEDEFEIIPPDNSYREKLYSYQGQAVRLVPRIYCNGWLALCLELADTEEPYTTLTVNLEDMDAIGLPDKAFIDINNNPDAMEFLVLNNLATDTGYRRGSGWVEYPMAHVNLPLVFQHCPEAFNHINDYA</sequence>
<evidence type="ECO:0000313" key="1">
    <source>
        <dbReference type="EMBL" id="CUP20648.1"/>
    </source>
</evidence>
<organism evidence="1 2">
    <name type="scientific">Bacteroides uniformis</name>
    <dbReference type="NCBI Taxonomy" id="820"/>
    <lineage>
        <taxon>Bacteria</taxon>
        <taxon>Pseudomonadati</taxon>
        <taxon>Bacteroidota</taxon>
        <taxon>Bacteroidia</taxon>
        <taxon>Bacteroidales</taxon>
        <taxon>Bacteroidaceae</taxon>
        <taxon>Bacteroides</taxon>
    </lineage>
</organism>
<accession>A0A174LEY1</accession>
<evidence type="ECO:0000313" key="2">
    <source>
        <dbReference type="Proteomes" id="UP000095419"/>
    </source>
</evidence>
<protein>
    <recommendedName>
        <fullName evidence="3">DUF4313 domain-containing protein</fullName>
    </recommendedName>
</protein>
<reference evidence="1 2" key="1">
    <citation type="submission" date="2015-09" db="EMBL/GenBank/DDBJ databases">
        <authorList>
            <consortium name="Pathogen Informatics"/>
        </authorList>
    </citation>
    <scope>NUCLEOTIDE SEQUENCE [LARGE SCALE GENOMIC DNA]</scope>
    <source>
        <strain evidence="1 2">2789STDY5608791</strain>
    </source>
</reference>
<dbReference type="RefSeq" id="WP_057089382.1">
    <property type="nucleotide sequence ID" value="NZ_CYZF01000010.1"/>
</dbReference>
<dbReference type="InterPro" id="IPR025462">
    <property type="entry name" value="DUF4313"/>
</dbReference>
<proteinExistence type="predicted"/>
<dbReference type="AlphaFoldDB" id="A0A174LEY1"/>
<dbReference type="Proteomes" id="UP000095419">
    <property type="component" value="Unassembled WGS sequence"/>
</dbReference>
<name>A0A174LEY1_BACUN</name>
<dbReference type="Pfam" id="PF14190">
    <property type="entry name" value="DUF4313"/>
    <property type="match status" value="1"/>
</dbReference>